<keyword evidence="1" id="KW-0614">Plasmid</keyword>
<gene>
    <name evidence="1" type="ORF">PLA107_031325</name>
</gene>
<reference evidence="1 2" key="1">
    <citation type="journal article" date="2011" name="PLoS Pathog.">
        <title>Dynamic evolution of pathogenicity revealed by sequencing and comparative genomics of 19 Pseudomonas syringae isolates.</title>
        <authorList>
            <person name="Baltrus D.A."/>
            <person name="Nishimura M.T."/>
            <person name="Romanchuk A."/>
            <person name="Chang J.H."/>
            <person name="Mukhtar M.S."/>
            <person name="Cherkis K."/>
            <person name="Roach J."/>
            <person name="Grant S.R."/>
            <person name="Jones C.D."/>
            <person name="Dangl J.L."/>
        </authorList>
    </citation>
    <scope>NUCLEOTIDE SEQUENCE [LARGE SCALE GENOMIC DNA]</scope>
    <source>
        <strain evidence="1 2">M301315</strain>
    </source>
</reference>
<evidence type="ECO:0000313" key="1">
    <source>
        <dbReference type="EMBL" id="AXH59715.1"/>
    </source>
</evidence>
<dbReference type="EMBL" id="CP031226">
    <property type="protein sequence ID" value="AXH59715.1"/>
    <property type="molecule type" value="Genomic_DNA"/>
</dbReference>
<organism evidence="1 2">
    <name type="scientific">Pseudomonas amygdali pv. lachrymans str. M301315</name>
    <dbReference type="NCBI Taxonomy" id="629260"/>
    <lineage>
        <taxon>Bacteria</taxon>
        <taxon>Pseudomonadati</taxon>
        <taxon>Pseudomonadota</taxon>
        <taxon>Gammaproteobacteria</taxon>
        <taxon>Pseudomonadales</taxon>
        <taxon>Pseudomonadaceae</taxon>
        <taxon>Pseudomonas</taxon>
        <taxon>Pseudomonas amygdali</taxon>
    </lineage>
</organism>
<dbReference type="RefSeq" id="WP_005742033.1">
    <property type="nucleotide sequence ID" value="NZ_CP031226.1"/>
</dbReference>
<accession>A0AAD0PVW4</accession>
<evidence type="ECO:0000313" key="2">
    <source>
        <dbReference type="Proteomes" id="UP000006426"/>
    </source>
</evidence>
<sequence>MSNERGNCIGCGRELTHLDDDPNRTCGPTCKRCLAEQEHDFDADPDAKFSETGERIVEPVALQSAATNPIQDALKQIKALPQRQDGVNDQLRDLRVIANHFGLYDAADAIREMLAKR</sequence>
<geneLocation type="plasmid" evidence="2">
    <name>pmppla107</name>
</geneLocation>
<dbReference type="Proteomes" id="UP000006426">
    <property type="component" value="Plasmid pmppla107"/>
</dbReference>
<dbReference type="AlphaFoldDB" id="A0AAD0PVW4"/>
<proteinExistence type="predicted"/>
<name>A0AAD0PVW4_PSEAV</name>
<dbReference type="GeneID" id="39474407"/>
<protein>
    <submittedName>
        <fullName evidence="1">Uncharacterized protein</fullName>
    </submittedName>
</protein>